<evidence type="ECO:0000313" key="2">
    <source>
        <dbReference type="EMBL" id="JAP06623.1"/>
    </source>
</evidence>
<feature type="region of interest" description="Disordered" evidence="1">
    <location>
        <begin position="39"/>
        <end position="64"/>
    </location>
</feature>
<name>A0A0V0GEY5_SOLCH</name>
<sequence>MSCWSLELEVAGRSCCCWPDLAVSLAGLLLMVFLRREEGKEKRKGERKERRRETRGREGGARWW</sequence>
<reference evidence="2" key="1">
    <citation type="submission" date="2015-12" db="EMBL/GenBank/DDBJ databases">
        <title>Gene expression during late stages of embryo sac development: a critical building block for successful pollen-pistil interactions.</title>
        <authorList>
            <person name="Liu Y."/>
            <person name="Joly V."/>
            <person name="Sabar M."/>
            <person name="Matton D.P."/>
        </authorList>
    </citation>
    <scope>NUCLEOTIDE SEQUENCE</scope>
</reference>
<accession>A0A0V0GEY5</accession>
<dbReference type="AlphaFoldDB" id="A0A0V0GEY5"/>
<proteinExistence type="predicted"/>
<protein>
    <submittedName>
        <fullName evidence="2">Putative ovule protein</fullName>
    </submittedName>
</protein>
<evidence type="ECO:0000256" key="1">
    <source>
        <dbReference type="SAM" id="MobiDB-lite"/>
    </source>
</evidence>
<dbReference type="EMBL" id="GEDG01040745">
    <property type="protein sequence ID" value="JAP06623.1"/>
    <property type="molecule type" value="Transcribed_RNA"/>
</dbReference>
<organism evidence="2">
    <name type="scientific">Solanum chacoense</name>
    <name type="common">Chaco potato</name>
    <dbReference type="NCBI Taxonomy" id="4108"/>
    <lineage>
        <taxon>Eukaryota</taxon>
        <taxon>Viridiplantae</taxon>
        <taxon>Streptophyta</taxon>
        <taxon>Embryophyta</taxon>
        <taxon>Tracheophyta</taxon>
        <taxon>Spermatophyta</taxon>
        <taxon>Magnoliopsida</taxon>
        <taxon>eudicotyledons</taxon>
        <taxon>Gunneridae</taxon>
        <taxon>Pentapetalae</taxon>
        <taxon>asterids</taxon>
        <taxon>lamiids</taxon>
        <taxon>Solanales</taxon>
        <taxon>Solanaceae</taxon>
        <taxon>Solanoideae</taxon>
        <taxon>Solaneae</taxon>
        <taxon>Solanum</taxon>
    </lineage>
</organism>